<dbReference type="Pfam" id="PF00534">
    <property type="entry name" value="Glycos_transf_1"/>
    <property type="match status" value="1"/>
</dbReference>
<proteinExistence type="predicted"/>
<keyword evidence="1" id="KW-0808">Transferase</keyword>
<keyword evidence="4" id="KW-1185">Reference proteome</keyword>
<organism evidence="3 4">
    <name type="scientific">Mycobacterium deserti</name>
    <dbReference type="NCBI Taxonomy" id="2978347"/>
    <lineage>
        <taxon>Bacteria</taxon>
        <taxon>Bacillati</taxon>
        <taxon>Actinomycetota</taxon>
        <taxon>Actinomycetes</taxon>
        <taxon>Mycobacteriales</taxon>
        <taxon>Mycobacteriaceae</taxon>
        <taxon>Mycobacterium</taxon>
    </lineage>
</organism>
<dbReference type="RefSeq" id="WP_260995130.1">
    <property type="nucleotide sequence ID" value="NZ_JAODWD010000005.1"/>
</dbReference>
<sequence length="306" mass="32773">MAAGHHVTLFATADSITTARLHATAPAGWSEDPTIDAKVAECLHIASVFERAGEFDIIHNGFDFLPLTYSNLVATPVVTTIHGFSSNRIVPVYERYDAGTAYVSISDADRHPNLHYAATIHHGIDIDGFTIHPSPGEHLLFFGRIHPDKGTAHAIEVARRCGRRLDIAGIIQDEQYFRDEVGPHIDGERVRYLGPVDAKNRADVLGSAHALLHLIDFDEPFGYSVVEAMACGTPVIANARGSMGELISHGTTGLLVDDIDSAVAAVAAAGNLDRGAIAGLAAQRFTVSAMTDKYVAVYRDVIGRGA</sequence>
<dbReference type="EMBL" id="JAODWD010000005">
    <property type="protein sequence ID" value="MCT7661084.1"/>
    <property type="molecule type" value="Genomic_DNA"/>
</dbReference>
<evidence type="ECO:0000313" key="4">
    <source>
        <dbReference type="Proteomes" id="UP001206639"/>
    </source>
</evidence>
<accession>A0ABT2MFM5</accession>
<dbReference type="CDD" id="cd03802">
    <property type="entry name" value="GT4_AviGT4-like"/>
    <property type="match status" value="1"/>
</dbReference>
<dbReference type="Gene3D" id="3.40.50.2000">
    <property type="entry name" value="Glycogen Phosphorylase B"/>
    <property type="match status" value="2"/>
</dbReference>
<dbReference type="Proteomes" id="UP001206639">
    <property type="component" value="Unassembled WGS sequence"/>
</dbReference>
<dbReference type="InterPro" id="IPR001296">
    <property type="entry name" value="Glyco_trans_1"/>
</dbReference>
<name>A0ABT2MFM5_9MYCO</name>
<evidence type="ECO:0000313" key="3">
    <source>
        <dbReference type="EMBL" id="MCT7661084.1"/>
    </source>
</evidence>
<evidence type="ECO:0000259" key="2">
    <source>
        <dbReference type="Pfam" id="PF00534"/>
    </source>
</evidence>
<reference evidence="4" key="1">
    <citation type="submission" date="2023-07" db="EMBL/GenBank/DDBJ databases">
        <authorList>
            <person name="Deng Y."/>
            <person name="Zhang Y.-Q."/>
        </authorList>
    </citation>
    <scope>NUCLEOTIDE SEQUENCE [LARGE SCALE GENOMIC DNA]</scope>
    <source>
        <strain evidence="4">CPCC 205710</strain>
    </source>
</reference>
<feature type="domain" description="Glycosyl transferase family 1" evidence="2">
    <location>
        <begin position="137"/>
        <end position="260"/>
    </location>
</feature>
<protein>
    <submittedName>
        <fullName evidence="3">Glycosyltransferase family 4 protein</fullName>
    </submittedName>
</protein>
<dbReference type="PANTHER" id="PTHR12526">
    <property type="entry name" value="GLYCOSYLTRANSFERASE"/>
    <property type="match status" value="1"/>
</dbReference>
<comment type="caution">
    <text evidence="3">The sequence shown here is derived from an EMBL/GenBank/DDBJ whole genome shotgun (WGS) entry which is preliminary data.</text>
</comment>
<evidence type="ECO:0000256" key="1">
    <source>
        <dbReference type="ARBA" id="ARBA00022679"/>
    </source>
</evidence>
<gene>
    <name evidence="3" type="ORF">N4S67_22015</name>
</gene>
<dbReference type="SUPFAM" id="SSF53756">
    <property type="entry name" value="UDP-Glycosyltransferase/glycogen phosphorylase"/>
    <property type="match status" value="1"/>
</dbReference>
<dbReference type="PANTHER" id="PTHR12526:SF595">
    <property type="entry name" value="BLL5217 PROTEIN"/>
    <property type="match status" value="1"/>
</dbReference>